<name>A0A930DZA3_9FIRM</name>
<evidence type="ECO:0000313" key="2">
    <source>
        <dbReference type="Proteomes" id="UP000780721"/>
    </source>
</evidence>
<protein>
    <submittedName>
        <fullName evidence="1">Dehydrogenase</fullName>
    </submittedName>
</protein>
<dbReference type="EMBL" id="JABZRB010000075">
    <property type="protein sequence ID" value="MBF1304952.1"/>
    <property type="molecule type" value="Genomic_DNA"/>
</dbReference>
<reference evidence="1" key="1">
    <citation type="submission" date="2020-04" db="EMBL/GenBank/DDBJ databases">
        <title>Deep metagenomics examines the oral microbiome during advanced dental caries in children, revealing novel taxa and co-occurrences with host molecules.</title>
        <authorList>
            <person name="Baker J.L."/>
            <person name="Morton J.T."/>
            <person name="Dinis M."/>
            <person name="Alvarez R."/>
            <person name="Tran N.C."/>
            <person name="Knight R."/>
            <person name="Edlund A."/>
        </authorList>
    </citation>
    <scope>NUCLEOTIDE SEQUENCE</scope>
    <source>
        <strain evidence="1">JCVI_48_bin.5</strain>
    </source>
</reference>
<dbReference type="AlphaFoldDB" id="A0A930DZA3"/>
<gene>
    <name evidence="1" type="ORF">HXM91_03695</name>
</gene>
<proteinExistence type="predicted"/>
<organism evidence="1 2">
    <name type="scientific">Oribacterium sinus</name>
    <dbReference type="NCBI Taxonomy" id="237576"/>
    <lineage>
        <taxon>Bacteria</taxon>
        <taxon>Bacillati</taxon>
        <taxon>Bacillota</taxon>
        <taxon>Clostridia</taxon>
        <taxon>Lachnospirales</taxon>
        <taxon>Lachnospiraceae</taxon>
        <taxon>Oribacterium</taxon>
    </lineage>
</organism>
<evidence type="ECO:0000313" key="1">
    <source>
        <dbReference type="EMBL" id="MBF1304952.1"/>
    </source>
</evidence>
<dbReference type="SUPFAM" id="SSF51735">
    <property type="entry name" value="NAD(P)-binding Rossmann-fold domains"/>
    <property type="match status" value="1"/>
</dbReference>
<dbReference type="Proteomes" id="UP000780721">
    <property type="component" value="Unassembled WGS sequence"/>
</dbReference>
<accession>A0A930DZA3</accession>
<dbReference type="InterPro" id="IPR036291">
    <property type="entry name" value="NAD(P)-bd_dom_sf"/>
</dbReference>
<feature type="non-terminal residue" evidence="1">
    <location>
        <position position="31"/>
    </location>
</feature>
<sequence length="31" mass="3256">MKIAVITGASSGIGKELCYAVQDYIPAVDEL</sequence>
<comment type="caution">
    <text evidence="1">The sequence shown here is derived from an EMBL/GenBank/DDBJ whole genome shotgun (WGS) entry which is preliminary data.</text>
</comment>